<gene>
    <name evidence="2" type="ORF">HUJ06_007231</name>
</gene>
<feature type="region of interest" description="Disordered" evidence="1">
    <location>
        <begin position="1"/>
        <end position="52"/>
    </location>
</feature>
<accession>A0A822YVP6</accession>
<reference evidence="2 3" key="1">
    <citation type="journal article" date="2020" name="Mol. Biol. Evol.">
        <title>Distinct Expression and Methylation Patterns for Genes with Different Fates following a Single Whole-Genome Duplication in Flowering Plants.</title>
        <authorList>
            <person name="Shi T."/>
            <person name="Rahmani R.S."/>
            <person name="Gugger P.F."/>
            <person name="Wang M."/>
            <person name="Li H."/>
            <person name="Zhang Y."/>
            <person name="Li Z."/>
            <person name="Wang Q."/>
            <person name="Van de Peer Y."/>
            <person name="Marchal K."/>
            <person name="Chen J."/>
        </authorList>
    </citation>
    <scope>NUCLEOTIDE SEQUENCE [LARGE SCALE GENOMIC DNA]</scope>
    <source>
        <tissue evidence="2">Leaf</tissue>
    </source>
</reference>
<proteinExistence type="predicted"/>
<evidence type="ECO:0000313" key="3">
    <source>
        <dbReference type="Proteomes" id="UP000607653"/>
    </source>
</evidence>
<feature type="compositionally biased region" description="Low complexity" evidence="1">
    <location>
        <begin position="1"/>
        <end position="16"/>
    </location>
</feature>
<protein>
    <submittedName>
        <fullName evidence="2">Uncharacterized protein</fullName>
    </submittedName>
</protein>
<evidence type="ECO:0000313" key="2">
    <source>
        <dbReference type="EMBL" id="DAD36590.1"/>
    </source>
</evidence>
<keyword evidence="3" id="KW-1185">Reference proteome</keyword>
<evidence type="ECO:0000256" key="1">
    <source>
        <dbReference type="SAM" id="MobiDB-lite"/>
    </source>
</evidence>
<dbReference type="Proteomes" id="UP000607653">
    <property type="component" value="Unassembled WGS sequence"/>
</dbReference>
<dbReference type="AlphaFoldDB" id="A0A822YVP6"/>
<organism evidence="2 3">
    <name type="scientific">Nelumbo nucifera</name>
    <name type="common">Sacred lotus</name>
    <dbReference type="NCBI Taxonomy" id="4432"/>
    <lineage>
        <taxon>Eukaryota</taxon>
        <taxon>Viridiplantae</taxon>
        <taxon>Streptophyta</taxon>
        <taxon>Embryophyta</taxon>
        <taxon>Tracheophyta</taxon>
        <taxon>Spermatophyta</taxon>
        <taxon>Magnoliopsida</taxon>
        <taxon>Proteales</taxon>
        <taxon>Nelumbonaceae</taxon>
        <taxon>Nelumbo</taxon>
    </lineage>
</organism>
<dbReference type="EMBL" id="DUZY01000004">
    <property type="protein sequence ID" value="DAD36590.1"/>
    <property type="molecule type" value="Genomic_DNA"/>
</dbReference>
<name>A0A822YVP6_NELNU</name>
<sequence length="77" mass="7976">MSSSSPAHSSVSAATSVGGGGQGGSSSNAALVSDDNSSFHFPTDLISPQDRKEEALLGGFPHKKTEIAKRWNFSQPK</sequence>
<comment type="caution">
    <text evidence="2">The sequence shown here is derived from an EMBL/GenBank/DDBJ whole genome shotgun (WGS) entry which is preliminary data.</text>
</comment>